<reference evidence="2 3" key="1">
    <citation type="submission" date="2016-05" db="EMBL/GenBank/DDBJ databases">
        <title>Single-cell genome of chain-forming Candidatus Thiomargarita nelsonii and comparison to other large sulfur-oxidizing bacteria.</title>
        <authorList>
            <person name="Winkel M."/>
            <person name="Salman V."/>
            <person name="Woyke T."/>
            <person name="Schulz-Vogt H."/>
            <person name="Richter M."/>
            <person name="Flood B."/>
            <person name="Bailey J."/>
            <person name="Amann R."/>
            <person name="Mussmann M."/>
        </authorList>
    </citation>
    <scope>NUCLEOTIDE SEQUENCE [LARGE SCALE GENOMIC DNA]</scope>
    <source>
        <strain evidence="2 3">THI036</strain>
    </source>
</reference>
<dbReference type="EMBL" id="LUTY01002564">
    <property type="protein sequence ID" value="OAD20063.1"/>
    <property type="molecule type" value="Genomic_DNA"/>
</dbReference>
<protein>
    <recommendedName>
        <fullName evidence="1">Ribbon-helix-helix protein CopG domain-containing protein</fullName>
    </recommendedName>
</protein>
<organism evidence="2 3">
    <name type="scientific">Candidatus Thiomargarita nelsonii</name>
    <dbReference type="NCBI Taxonomy" id="1003181"/>
    <lineage>
        <taxon>Bacteria</taxon>
        <taxon>Pseudomonadati</taxon>
        <taxon>Pseudomonadota</taxon>
        <taxon>Gammaproteobacteria</taxon>
        <taxon>Thiotrichales</taxon>
        <taxon>Thiotrichaceae</taxon>
        <taxon>Thiomargarita</taxon>
    </lineage>
</organism>
<gene>
    <name evidence="2" type="ORF">THIOM_004257</name>
</gene>
<dbReference type="Pfam" id="PF01402">
    <property type="entry name" value="RHH_1"/>
    <property type="match status" value="1"/>
</dbReference>
<dbReference type="GO" id="GO:0006355">
    <property type="term" value="P:regulation of DNA-templated transcription"/>
    <property type="evidence" value="ECO:0007669"/>
    <property type="project" value="InterPro"/>
</dbReference>
<sequence>MIKQTKHAKISATLPLSLLVKVDNLVKKSEYPNRSALIEIALIQMLRAQMDAKIEAEAAKLNTQAEIAEAEEGMQDYSDIVGQGGTF</sequence>
<dbReference type="SUPFAM" id="SSF47598">
    <property type="entry name" value="Ribbon-helix-helix"/>
    <property type="match status" value="1"/>
</dbReference>
<comment type="caution">
    <text evidence="2">The sequence shown here is derived from an EMBL/GenBank/DDBJ whole genome shotgun (WGS) entry which is preliminary data.</text>
</comment>
<dbReference type="Gene3D" id="1.10.1220.10">
    <property type="entry name" value="Met repressor-like"/>
    <property type="match status" value="1"/>
</dbReference>
<keyword evidence="3" id="KW-1185">Reference proteome</keyword>
<evidence type="ECO:0000259" key="1">
    <source>
        <dbReference type="Pfam" id="PF01402"/>
    </source>
</evidence>
<dbReference type="InterPro" id="IPR013321">
    <property type="entry name" value="Arc_rbn_hlx_hlx"/>
</dbReference>
<dbReference type="InterPro" id="IPR010985">
    <property type="entry name" value="Ribbon_hlx_hlx"/>
</dbReference>
<feature type="domain" description="Ribbon-helix-helix protein CopG" evidence="1">
    <location>
        <begin position="10"/>
        <end position="46"/>
    </location>
</feature>
<proteinExistence type="predicted"/>
<name>A0A0A6NXB6_9GAMM</name>
<evidence type="ECO:0000313" key="2">
    <source>
        <dbReference type="EMBL" id="OAD20063.1"/>
    </source>
</evidence>
<accession>A0A0A6NXB6</accession>
<dbReference type="AlphaFoldDB" id="A0A0A6NXB6"/>
<dbReference type="CDD" id="cd22231">
    <property type="entry name" value="RHH_NikR_HicB-like"/>
    <property type="match status" value="1"/>
</dbReference>
<dbReference type="InterPro" id="IPR002145">
    <property type="entry name" value="CopG"/>
</dbReference>
<evidence type="ECO:0000313" key="3">
    <source>
        <dbReference type="Proteomes" id="UP000076962"/>
    </source>
</evidence>
<dbReference type="Proteomes" id="UP000076962">
    <property type="component" value="Unassembled WGS sequence"/>
</dbReference>